<dbReference type="Pfam" id="PF13302">
    <property type="entry name" value="Acetyltransf_3"/>
    <property type="match status" value="1"/>
</dbReference>
<organism evidence="2 3">
    <name type="scientific">Clostridium subterminale</name>
    <dbReference type="NCBI Taxonomy" id="1550"/>
    <lineage>
        <taxon>Bacteria</taxon>
        <taxon>Bacillati</taxon>
        <taxon>Bacillota</taxon>
        <taxon>Clostridia</taxon>
        <taxon>Eubacteriales</taxon>
        <taxon>Clostridiaceae</taxon>
        <taxon>Clostridium</taxon>
    </lineage>
</organism>
<proteinExistence type="predicted"/>
<dbReference type="Proteomes" id="UP001501047">
    <property type="component" value="Unassembled WGS sequence"/>
</dbReference>
<dbReference type="EMBL" id="BAAACI010000006">
    <property type="protein sequence ID" value="GAA0773094.1"/>
    <property type="molecule type" value="Genomic_DNA"/>
</dbReference>
<protein>
    <recommendedName>
        <fullName evidence="1">N-acetyltransferase domain-containing protein</fullName>
    </recommendedName>
</protein>
<dbReference type="InterPro" id="IPR000182">
    <property type="entry name" value="GNAT_dom"/>
</dbReference>
<dbReference type="Gene3D" id="3.40.630.30">
    <property type="match status" value="1"/>
</dbReference>
<dbReference type="InterPro" id="IPR051531">
    <property type="entry name" value="N-acetyltransferase"/>
</dbReference>
<name>A0ABN1KPV4_CLOSU</name>
<feature type="domain" description="N-acetyltransferase" evidence="1">
    <location>
        <begin position="10"/>
        <end position="178"/>
    </location>
</feature>
<dbReference type="SUPFAM" id="SSF55729">
    <property type="entry name" value="Acyl-CoA N-acyltransferases (Nat)"/>
    <property type="match status" value="1"/>
</dbReference>
<dbReference type="PANTHER" id="PTHR43792:SF1">
    <property type="entry name" value="N-ACETYLTRANSFERASE DOMAIN-CONTAINING PROTEIN"/>
    <property type="match status" value="1"/>
</dbReference>
<sequence length="180" mass="21537">MDIKIEAKDIILRKIELKDKDTFQEIRNEQYILKWIPDWESTKEDTEKWITELNDFYDKQTKDDMWCQLAIERKLDGVVVGLIALQTKFEVNNEIEIAYFISEKYSGKGYMKQAAKAILEWGFDNYNLPFVMAIVEIDNYPSQKIVESVGFKKFETKMILNSGEDKEKPFYYYRYNKRCN</sequence>
<dbReference type="PANTHER" id="PTHR43792">
    <property type="entry name" value="GNAT FAMILY, PUTATIVE (AFU_ORTHOLOGUE AFUA_3G00765)-RELATED-RELATED"/>
    <property type="match status" value="1"/>
</dbReference>
<dbReference type="CDD" id="cd04301">
    <property type="entry name" value="NAT_SF"/>
    <property type="match status" value="1"/>
</dbReference>
<comment type="caution">
    <text evidence="2">The sequence shown here is derived from an EMBL/GenBank/DDBJ whole genome shotgun (WGS) entry which is preliminary data.</text>
</comment>
<keyword evidence="3" id="KW-1185">Reference proteome</keyword>
<evidence type="ECO:0000313" key="2">
    <source>
        <dbReference type="EMBL" id="GAA0773094.1"/>
    </source>
</evidence>
<reference evidence="2 3" key="1">
    <citation type="journal article" date="2019" name="Int. J. Syst. Evol. Microbiol.">
        <title>The Global Catalogue of Microorganisms (GCM) 10K type strain sequencing project: providing services to taxonomists for standard genome sequencing and annotation.</title>
        <authorList>
            <consortium name="The Broad Institute Genomics Platform"/>
            <consortium name="The Broad Institute Genome Sequencing Center for Infectious Disease"/>
            <person name="Wu L."/>
            <person name="Ma J."/>
        </authorList>
    </citation>
    <scope>NUCLEOTIDE SEQUENCE [LARGE SCALE GENOMIC DNA]</scope>
    <source>
        <strain evidence="2 3">JCM 1417</strain>
    </source>
</reference>
<dbReference type="RefSeq" id="WP_343826169.1">
    <property type="nucleotide sequence ID" value="NZ_BAAACI010000006.1"/>
</dbReference>
<evidence type="ECO:0000259" key="1">
    <source>
        <dbReference type="PROSITE" id="PS51186"/>
    </source>
</evidence>
<evidence type="ECO:0000313" key="3">
    <source>
        <dbReference type="Proteomes" id="UP001501047"/>
    </source>
</evidence>
<accession>A0ABN1KPV4</accession>
<gene>
    <name evidence="2" type="ORF">GCM10008908_20710</name>
</gene>
<dbReference type="PROSITE" id="PS51186">
    <property type="entry name" value="GNAT"/>
    <property type="match status" value="1"/>
</dbReference>
<dbReference type="InterPro" id="IPR016181">
    <property type="entry name" value="Acyl_CoA_acyltransferase"/>
</dbReference>